<dbReference type="GO" id="GO:0004497">
    <property type="term" value="F:monooxygenase activity"/>
    <property type="evidence" value="ECO:0007669"/>
    <property type="project" value="UniProtKB-KW"/>
</dbReference>
<evidence type="ECO:0000256" key="6">
    <source>
        <dbReference type="ARBA" id="ARBA00022617"/>
    </source>
</evidence>
<dbReference type="GO" id="GO:0005506">
    <property type="term" value="F:iron ion binding"/>
    <property type="evidence" value="ECO:0007669"/>
    <property type="project" value="InterPro"/>
</dbReference>
<keyword evidence="13" id="KW-0472">Membrane</keyword>
<comment type="cofactor">
    <cofactor evidence="1 14">
        <name>heme</name>
        <dbReference type="ChEBI" id="CHEBI:30413"/>
    </cofactor>
</comment>
<dbReference type="GO" id="GO:0005789">
    <property type="term" value="C:endoplasmic reticulum membrane"/>
    <property type="evidence" value="ECO:0007669"/>
    <property type="project" value="UniProtKB-SubCell"/>
</dbReference>
<comment type="function">
    <text evidence="2">May be involved in the metabolism of insect hormones and in the breakdown of synthetic insecticides.</text>
</comment>
<evidence type="ECO:0000313" key="16">
    <source>
        <dbReference type="EMBL" id="JAC46305.1"/>
    </source>
</evidence>
<reference evidence="16" key="1">
    <citation type="journal article" date="2014" name="BMC Genomics">
        <title>Characterizing the developmental transcriptome of the oriental fruit fly, Bactrocera dorsalis (Diptera: Tephritidae) through comparative genomic analysis with Drosophila melanogaster utilizing modENCODE datasets.</title>
        <authorList>
            <person name="Geib S.M."/>
            <person name="Calla B."/>
            <person name="Hall B."/>
            <person name="Hou S."/>
            <person name="Manoukis N.C."/>
        </authorList>
    </citation>
    <scope>NUCLEOTIDE SEQUENCE</scope>
    <source>
        <strain evidence="16">Punador</strain>
    </source>
</reference>
<gene>
    <name evidence="16" type="primary">CP391</name>
</gene>
<evidence type="ECO:0000256" key="14">
    <source>
        <dbReference type="PIRSR" id="PIRSR602401-1"/>
    </source>
</evidence>
<dbReference type="PRINTS" id="PR00463">
    <property type="entry name" value="EP450I"/>
</dbReference>
<evidence type="ECO:0000256" key="3">
    <source>
        <dbReference type="ARBA" id="ARBA00004174"/>
    </source>
</evidence>
<evidence type="ECO:0000256" key="13">
    <source>
        <dbReference type="ARBA" id="ARBA00023136"/>
    </source>
</evidence>
<evidence type="ECO:0000256" key="8">
    <source>
        <dbReference type="ARBA" id="ARBA00022824"/>
    </source>
</evidence>
<evidence type="ECO:0000256" key="4">
    <source>
        <dbReference type="ARBA" id="ARBA00004406"/>
    </source>
</evidence>
<keyword evidence="12 15" id="KW-0503">Monooxygenase</keyword>
<evidence type="ECO:0000256" key="7">
    <source>
        <dbReference type="ARBA" id="ARBA00022723"/>
    </source>
</evidence>
<evidence type="ECO:0000256" key="11">
    <source>
        <dbReference type="ARBA" id="ARBA00023004"/>
    </source>
</evidence>
<evidence type="ECO:0000256" key="10">
    <source>
        <dbReference type="ARBA" id="ARBA00023002"/>
    </source>
</evidence>
<evidence type="ECO:0000256" key="15">
    <source>
        <dbReference type="RuleBase" id="RU000461"/>
    </source>
</evidence>
<comment type="subcellular location">
    <subcellularLocation>
        <location evidence="4">Endoplasmic reticulum membrane</location>
        <topology evidence="4">Peripheral membrane protein</topology>
    </subcellularLocation>
    <subcellularLocation>
        <location evidence="3">Microsome membrane</location>
        <topology evidence="3">Peripheral membrane protein</topology>
    </subcellularLocation>
</comment>
<keyword evidence="7 14" id="KW-0479">Metal-binding</keyword>
<dbReference type="SUPFAM" id="SSF48264">
    <property type="entry name" value="Cytochrome P450"/>
    <property type="match status" value="1"/>
</dbReference>
<dbReference type="OrthoDB" id="2789670at2759"/>
<keyword evidence="6 14" id="KW-0349">Heme</keyword>
<evidence type="ECO:0000256" key="9">
    <source>
        <dbReference type="ARBA" id="ARBA00022848"/>
    </source>
</evidence>
<dbReference type="PANTHER" id="PTHR24292:SF84">
    <property type="entry name" value="CYTOCHROME P450 28A5-RELATED"/>
    <property type="match status" value="1"/>
</dbReference>
<proteinExistence type="inferred from homology"/>
<dbReference type="PANTHER" id="PTHR24292">
    <property type="entry name" value="CYTOCHROME P450"/>
    <property type="match status" value="1"/>
</dbReference>
<dbReference type="InterPro" id="IPR017972">
    <property type="entry name" value="Cyt_P450_CS"/>
</dbReference>
<dbReference type="GO" id="GO:0020037">
    <property type="term" value="F:heme binding"/>
    <property type="evidence" value="ECO:0007669"/>
    <property type="project" value="InterPro"/>
</dbReference>
<dbReference type="GO" id="GO:0016705">
    <property type="term" value="F:oxidoreductase activity, acting on paired donors, with incorporation or reduction of molecular oxygen"/>
    <property type="evidence" value="ECO:0007669"/>
    <property type="project" value="InterPro"/>
</dbReference>
<protein>
    <submittedName>
        <fullName evidence="16">Putative cytochrome P450 309a1</fullName>
    </submittedName>
</protein>
<dbReference type="InterPro" id="IPR050476">
    <property type="entry name" value="Insect_CytP450_Detox"/>
</dbReference>
<keyword evidence="11 14" id="KW-0408">Iron</keyword>
<dbReference type="InterPro" id="IPR001128">
    <property type="entry name" value="Cyt_P450"/>
</dbReference>
<accession>A0A034VWT9</accession>
<dbReference type="InterPro" id="IPR036396">
    <property type="entry name" value="Cyt_P450_sf"/>
</dbReference>
<dbReference type="Pfam" id="PF00067">
    <property type="entry name" value="p450"/>
    <property type="match status" value="1"/>
</dbReference>
<dbReference type="PRINTS" id="PR00385">
    <property type="entry name" value="P450"/>
</dbReference>
<dbReference type="EMBL" id="GAKP01012647">
    <property type="protein sequence ID" value="JAC46305.1"/>
    <property type="molecule type" value="Transcribed_RNA"/>
</dbReference>
<comment type="similarity">
    <text evidence="5 15">Belongs to the cytochrome P450 family.</text>
</comment>
<evidence type="ECO:0000256" key="12">
    <source>
        <dbReference type="ARBA" id="ARBA00023033"/>
    </source>
</evidence>
<keyword evidence="10 15" id="KW-0560">Oxidoreductase</keyword>
<keyword evidence="8" id="KW-0256">Endoplasmic reticulum</keyword>
<evidence type="ECO:0000256" key="2">
    <source>
        <dbReference type="ARBA" id="ARBA00003690"/>
    </source>
</evidence>
<dbReference type="InterPro" id="IPR002401">
    <property type="entry name" value="Cyt_P450_E_grp-I"/>
</dbReference>
<dbReference type="CDD" id="cd11056">
    <property type="entry name" value="CYP6-like"/>
    <property type="match status" value="1"/>
</dbReference>
<keyword evidence="9" id="KW-0492">Microsome</keyword>
<dbReference type="Gene3D" id="1.10.630.10">
    <property type="entry name" value="Cytochrome P450"/>
    <property type="match status" value="1"/>
</dbReference>
<name>A0A034VWT9_BACDO</name>
<evidence type="ECO:0000256" key="5">
    <source>
        <dbReference type="ARBA" id="ARBA00010617"/>
    </source>
</evidence>
<evidence type="ECO:0000256" key="1">
    <source>
        <dbReference type="ARBA" id="ARBA00001971"/>
    </source>
</evidence>
<feature type="binding site" description="axial binding residue" evidence="14">
    <location>
        <position position="447"/>
    </location>
    <ligand>
        <name>heme</name>
        <dbReference type="ChEBI" id="CHEBI:30413"/>
    </ligand>
    <ligandPart>
        <name>Fe</name>
        <dbReference type="ChEBI" id="CHEBI:18248"/>
    </ligandPart>
</feature>
<dbReference type="AlphaFoldDB" id="A0A034VWT9"/>
<organism evidence="16">
    <name type="scientific">Bactrocera dorsalis</name>
    <name type="common">Oriental fruit fly</name>
    <name type="synonym">Dacus dorsalis</name>
    <dbReference type="NCBI Taxonomy" id="27457"/>
    <lineage>
        <taxon>Eukaryota</taxon>
        <taxon>Metazoa</taxon>
        <taxon>Ecdysozoa</taxon>
        <taxon>Arthropoda</taxon>
        <taxon>Hexapoda</taxon>
        <taxon>Insecta</taxon>
        <taxon>Pterygota</taxon>
        <taxon>Neoptera</taxon>
        <taxon>Endopterygota</taxon>
        <taxon>Diptera</taxon>
        <taxon>Brachycera</taxon>
        <taxon>Muscomorpha</taxon>
        <taxon>Tephritoidea</taxon>
        <taxon>Tephritidae</taxon>
        <taxon>Bactrocera</taxon>
        <taxon>Bactrocera</taxon>
    </lineage>
</organism>
<sequence length="502" mass="58141">MVPLLVTLALLAAVAFLIHKYLTWHYDTFKKLGIAGPEPKIWRGNLSGKQHIAYDYDDIYNKYKQKHQIVGMFVSRDPQFLILDPKLAHEVLVTNFKSFRDNLGSKFLYDREVDTVAALNPFFNVGEEWKTKRSDVMSGLTQHKLTSAYPIWKTCTQKLGKLLKAETVKGSSIIETKNLLLRYTSNILGEFLWGIETKTLESLDEPNPYLEVAQRNMFQVFQGFMSYFKCIPFPWYRRFTNYRIFTAESDQLFSQFTKDAYALRERDASKKNQADFLNYVRQLQEKKNLTHNEVVGYLATVFVDGFDTAATVAFHTLFYLTHHPEYQEKLRKEILSNLEADGHINYQALSLLPYLDQCVHETLRMISPLTFTSRICTEPTELVLDDGRRIPIEKGQVATVPVFSYLHDPEYFEEPMEFKPERFENVDISELTKRGIFLPFGDGPRICLGRHLGVLQVKTAIVEVLKNYRLKVCDKTPPIAKLESQTLIVGVDGDLLFEYERL</sequence>
<dbReference type="PROSITE" id="PS00086">
    <property type="entry name" value="CYTOCHROME_P450"/>
    <property type="match status" value="1"/>
</dbReference>